<dbReference type="PROSITE" id="PS50110">
    <property type="entry name" value="RESPONSE_REGULATORY"/>
    <property type="match status" value="1"/>
</dbReference>
<organism evidence="10 11">
    <name type="scientific">Roseivivax isoporae LMG 25204</name>
    <dbReference type="NCBI Taxonomy" id="1449351"/>
    <lineage>
        <taxon>Bacteria</taxon>
        <taxon>Pseudomonadati</taxon>
        <taxon>Pseudomonadota</taxon>
        <taxon>Alphaproteobacteria</taxon>
        <taxon>Rhodobacterales</taxon>
        <taxon>Roseobacteraceae</taxon>
        <taxon>Roseivivax</taxon>
    </lineage>
</organism>
<dbReference type="Pfam" id="PF14532">
    <property type="entry name" value="Sigma54_activ_2"/>
    <property type="match status" value="1"/>
</dbReference>
<evidence type="ECO:0000256" key="5">
    <source>
        <dbReference type="ARBA" id="ARBA00023015"/>
    </source>
</evidence>
<dbReference type="GO" id="GO:0005524">
    <property type="term" value="F:ATP binding"/>
    <property type="evidence" value="ECO:0007669"/>
    <property type="project" value="UniProtKB-KW"/>
</dbReference>
<dbReference type="Gene3D" id="1.10.8.60">
    <property type="match status" value="1"/>
</dbReference>
<evidence type="ECO:0000259" key="9">
    <source>
        <dbReference type="PROSITE" id="PS50110"/>
    </source>
</evidence>
<protein>
    <submittedName>
        <fullName evidence="10">Chemotaxis protein CheY</fullName>
    </submittedName>
</protein>
<evidence type="ECO:0000313" key="11">
    <source>
        <dbReference type="Proteomes" id="UP000023430"/>
    </source>
</evidence>
<evidence type="ECO:0000256" key="1">
    <source>
        <dbReference type="ARBA" id="ARBA00022553"/>
    </source>
</evidence>
<keyword evidence="2" id="KW-0547">Nucleotide-binding</keyword>
<dbReference type="PROSITE" id="PS50045">
    <property type="entry name" value="SIGMA54_INTERACT_4"/>
    <property type="match status" value="1"/>
</dbReference>
<dbReference type="PANTHER" id="PTHR32071:SF57">
    <property type="entry name" value="C4-DICARBOXYLATE TRANSPORT TRANSCRIPTIONAL REGULATORY PROTEIN DCTD"/>
    <property type="match status" value="1"/>
</dbReference>
<dbReference type="InterPro" id="IPR009057">
    <property type="entry name" value="Homeodomain-like_sf"/>
</dbReference>
<dbReference type="SUPFAM" id="SSF52172">
    <property type="entry name" value="CheY-like"/>
    <property type="match status" value="1"/>
</dbReference>
<dbReference type="Pfam" id="PF00072">
    <property type="entry name" value="Response_reg"/>
    <property type="match status" value="1"/>
</dbReference>
<dbReference type="AlphaFoldDB" id="X7F2P7"/>
<dbReference type="Pfam" id="PF02954">
    <property type="entry name" value="HTH_8"/>
    <property type="match status" value="1"/>
</dbReference>
<dbReference type="SMART" id="SM00448">
    <property type="entry name" value="REC"/>
    <property type="match status" value="1"/>
</dbReference>
<name>X7F2P7_9RHOB</name>
<dbReference type="InterPro" id="IPR001789">
    <property type="entry name" value="Sig_transdc_resp-reg_receiver"/>
</dbReference>
<evidence type="ECO:0000256" key="6">
    <source>
        <dbReference type="ARBA" id="ARBA00023163"/>
    </source>
</evidence>
<dbReference type="FunFam" id="3.40.50.2300:FF:000018">
    <property type="entry name" value="DNA-binding transcriptional regulator NtrC"/>
    <property type="match status" value="1"/>
</dbReference>
<dbReference type="PATRIC" id="fig|1449351.3.peg.3897"/>
<evidence type="ECO:0000259" key="8">
    <source>
        <dbReference type="PROSITE" id="PS50045"/>
    </source>
</evidence>
<keyword evidence="4" id="KW-0902">Two-component regulatory system</keyword>
<evidence type="ECO:0000313" key="10">
    <source>
        <dbReference type="EMBL" id="ETX27192.1"/>
    </source>
</evidence>
<dbReference type="Proteomes" id="UP000023430">
    <property type="component" value="Unassembled WGS sequence"/>
</dbReference>
<dbReference type="CDD" id="cd17549">
    <property type="entry name" value="REC_DctD-like"/>
    <property type="match status" value="1"/>
</dbReference>
<dbReference type="InterPro" id="IPR002078">
    <property type="entry name" value="Sigma_54_int"/>
</dbReference>
<keyword evidence="11" id="KW-1185">Reference proteome</keyword>
<dbReference type="STRING" id="1449351.RISW2_15155"/>
<dbReference type="EMBL" id="JAME01000038">
    <property type="protein sequence ID" value="ETX27192.1"/>
    <property type="molecule type" value="Genomic_DNA"/>
</dbReference>
<dbReference type="InterPro" id="IPR011006">
    <property type="entry name" value="CheY-like_superfamily"/>
</dbReference>
<dbReference type="Gene3D" id="3.40.50.300">
    <property type="entry name" value="P-loop containing nucleotide triphosphate hydrolases"/>
    <property type="match status" value="1"/>
</dbReference>
<dbReference type="Gene3D" id="3.40.50.2300">
    <property type="match status" value="1"/>
</dbReference>
<dbReference type="GO" id="GO:0006355">
    <property type="term" value="P:regulation of DNA-templated transcription"/>
    <property type="evidence" value="ECO:0007669"/>
    <property type="project" value="InterPro"/>
</dbReference>
<proteinExistence type="predicted"/>
<dbReference type="InterPro" id="IPR002197">
    <property type="entry name" value="HTH_Fis"/>
</dbReference>
<dbReference type="PRINTS" id="PR01590">
    <property type="entry name" value="HTHFIS"/>
</dbReference>
<feature type="domain" description="Response regulatory" evidence="9">
    <location>
        <begin position="4"/>
        <end position="118"/>
    </location>
</feature>
<evidence type="ECO:0000256" key="7">
    <source>
        <dbReference type="PROSITE-ProRule" id="PRU00169"/>
    </source>
</evidence>
<dbReference type="InterPro" id="IPR027417">
    <property type="entry name" value="P-loop_NTPase"/>
</dbReference>
<comment type="caution">
    <text evidence="10">The sequence shown here is derived from an EMBL/GenBank/DDBJ whole genome shotgun (WGS) entry which is preliminary data.</text>
</comment>
<dbReference type="SUPFAM" id="SSF46689">
    <property type="entry name" value="Homeodomain-like"/>
    <property type="match status" value="1"/>
</dbReference>
<dbReference type="GO" id="GO:0000160">
    <property type="term" value="P:phosphorelay signal transduction system"/>
    <property type="evidence" value="ECO:0007669"/>
    <property type="project" value="UniProtKB-KW"/>
</dbReference>
<dbReference type="GO" id="GO:0043565">
    <property type="term" value="F:sequence-specific DNA binding"/>
    <property type="evidence" value="ECO:0007669"/>
    <property type="project" value="InterPro"/>
</dbReference>
<accession>X7F2P7</accession>
<dbReference type="RefSeq" id="WP_043774130.1">
    <property type="nucleotide sequence ID" value="NZ_JAME01000038.1"/>
</dbReference>
<sequence>MTRRVLLVDDDAAVREALAQTLELADLDPLAAGSFVEAKDHIAPAFDGVILSDIRMPGRDGFHLLDFARRVDPDLPVILLTGEGDIPMAVRAMSAGAFDFLEKPCAPADLVAVVTRALRTRTLVLENRRLKAELETGDPAARMIFGLSDAAERLRAAVRQAARLGAEVLVSGAPGTGISKVAEVIHLTSARGKRPFEKRAAHGLSRDALAGLWQACAGGTLFLDEIARLPLDSQVALVDALDAGGAVLIAGTTEPLEPAREAGTLSAELYWRLGVMEVRIPALAERPEDIPVLFRHYVAQASEQAGLTPPEITSDVIAGLMARDWPGNARALMSEAMRFALRLDSGTRRAEGVGLAERLAQVERSLLAEALEASQGQASEAARRLRLPRKTFYDKLARYGLRPEDFR</sequence>
<feature type="modified residue" description="4-aspartylphosphate" evidence="7">
    <location>
        <position position="53"/>
    </location>
</feature>
<reference evidence="10 11" key="1">
    <citation type="submission" date="2014-01" db="EMBL/GenBank/DDBJ databases">
        <title>Roseivivax isoporae LMG 25204 Genome Sequencing.</title>
        <authorList>
            <person name="Lai Q."/>
            <person name="Li G."/>
            <person name="Shao Z."/>
        </authorList>
    </citation>
    <scope>NUCLEOTIDE SEQUENCE [LARGE SCALE GENOMIC DNA]</scope>
    <source>
        <strain evidence="10 11">LMG 25204</strain>
    </source>
</reference>
<feature type="domain" description="Sigma-54 factor interaction" evidence="8">
    <location>
        <begin position="144"/>
        <end position="341"/>
    </location>
</feature>
<dbReference type="PANTHER" id="PTHR32071">
    <property type="entry name" value="TRANSCRIPTIONAL REGULATORY PROTEIN"/>
    <property type="match status" value="1"/>
</dbReference>
<dbReference type="SUPFAM" id="SSF52540">
    <property type="entry name" value="P-loop containing nucleoside triphosphate hydrolases"/>
    <property type="match status" value="1"/>
</dbReference>
<gene>
    <name evidence="10" type="ORF">RISW2_15155</name>
</gene>
<evidence type="ECO:0000256" key="4">
    <source>
        <dbReference type="ARBA" id="ARBA00023012"/>
    </source>
</evidence>
<keyword evidence="6" id="KW-0804">Transcription</keyword>
<dbReference type="Pfam" id="PF25601">
    <property type="entry name" value="AAA_lid_14"/>
    <property type="match status" value="1"/>
</dbReference>
<dbReference type="InterPro" id="IPR058031">
    <property type="entry name" value="AAA_lid_NorR"/>
</dbReference>
<keyword evidence="5" id="KW-0805">Transcription regulation</keyword>
<dbReference type="eggNOG" id="COG2204">
    <property type="taxonomic scope" value="Bacteria"/>
</dbReference>
<evidence type="ECO:0000256" key="2">
    <source>
        <dbReference type="ARBA" id="ARBA00022741"/>
    </source>
</evidence>
<dbReference type="OrthoDB" id="9802388at2"/>
<evidence type="ECO:0000256" key="3">
    <source>
        <dbReference type="ARBA" id="ARBA00022840"/>
    </source>
</evidence>
<keyword evidence="1 7" id="KW-0597">Phosphoprotein</keyword>
<dbReference type="Gene3D" id="1.10.10.60">
    <property type="entry name" value="Homeodomain-like"/>
    <property type="match status" value="1"/>
</dbReference>
<keyword evidence="3" id="KW-0067">ATP-binding</keyword>